<dbReference type="Proteomes" id="UP000318478">
    <property type="component" value="Unassembled WGS sequence"/>
</dbReference>
<dbReference type="EMBL" id="SJPO01000003">
    <property type="protein sequence ID" value="TWT77621.1"/>
    <property type="molecule type" value="Genomic_DNA"/>
</dbReference>
<dbReference type="InterPro" id="IPR050811">
    <property type="entry name" value="Phosphate_ABC_transporter"/>
</dbReference>
<proteinExistence type="inferred from homology"/>
<evidence type="ECO:0000256" key="3">
    <source>
        <dbReference type="ARBA" id="ARBA00022729"/>
    </source>
</evidence>
<dbReference type="SUPFAM" id="SSF53850">
    <property type="entry name" value="Periplasmic binding protein-like II"/>
    <property type="match status" value="1"/>
</dbReference>
<comment type="caution">
    <text evidence="7">The sequence shown here is derived from an EMBL/GenBank/DDBJ whole genome shotgun (WGS) entry which is preliminary data.</text>
</comment>
<protein>
    <recommendedName>
        <fullName evidence="4">Phosphate-binding protein</fullName>
    </recommendedName>
</protein>
<name>A0A5C5YRP4_9BACT</name>
<evidence type="ECO:0000256" key="2">
    <source>
        <dbReference type="ARBA" id="ARBA00022448"/>
    </source>
</evidence>
<evidence type="ECO:0000313" key="7">
    <source>
        <dbReference type="EMBL" id="TWT77621.1"/>
    </source>
</evidence>
<dbReference type="AlphaFoldDB" id="A0A5C5YRP4"/>
<dbReference type="FunFam" id="3.40.190.10:FF:000055">
    <property type="entry name" value="Phosphate ABC transporter, phosphate-binding protein"/>
    <property type="match status" value="1"/>
</dbReference>
<feature type="compositionally biased region" description="Low complexity" evidence="5">
    <location>
        <begin position="303"/>
        <end position="321"/>
    </location>
</feature>
<dbReference type="RefSeq" id="WP_146585294.1">
    <property type="nucleotide sequence ID" value="NZ_SJPO01000003.1"/>
</dbReference>
<keyword evidence="4" id="KW-0592">Phosphate transport</keyword>
<dbReference type="OrthoDB" id="9790048at2"/>
<gene>
    <name evidence="7" type="primary">pstS</name>
    <name evidence="7" type="ORF">Pla123a_14170</name>
</gene>
<feature type="region of interest" description="Disordered" evidence="5">
    <location>
        <begin position="302"/>
        <end position="321"/>
    </location>
</feature>
<keyword evidence="3" id="KW-0732">Signal</keyword>
<dbReference type="PANTHER" id="PTHR30570:SF1">
    <property type="entry name" value="PHOSPHATE-BINDING PROTEIN PSTS"/>
    <property type="match status" value="1"/>
</dbReference>
<dbReference type="CDD" id="cd13654">
    <property type="entry name" value="PBP2_phosphate_like_2"/>
    <property type="match status" value="1"/>
</dbReference>
<dbReference type="Gene3D" id="3.40.190.10">
    <property type="entry name" value="Periplasmic binding protein-like II"/>
    <property type="match status" value="2"/>
</dbReference>
<sequence length="321" mass="34228">MKFSRFHALTLGAALLASNTGCQPPAAEKQISIDGSSTVYPVSEAVAEEFSAKNPGVKVAVGFSGTGGGMKKFAAGEIDICDASRGMKEAEAEKCKAAGIEFIELSVAYDGLAVVIHPKNDSVDSLTVEELKQIWQPENPAKKWSDVNPDWPEEDLVLYGPGTDSGTFDYFTEEIVGETKASRSDYGASEDDNTIVNGVAGNEHALGYFGFAYYLENQDKLKLVAVDGGDGPVKPSMETVMDGTYSPLARPLYIYVNLESLKRPEVAEFVKFYMAQAAALSKEVGYVPVPEDVAQENETTLNAALSPAETPAEAPAEAAAE</sequence>
<evidence type="ECO:0000259" key="6">
    <source>
        <dbReference type="Pfam" id="PF12849"/>
    </source>
</evidence>
<keyword evidence="2 4" id="KW-0813">Transport</keyword>
<dbReference type="NCBIfam" id="TIGR02136">
    <property type="entry name" value="ptsS_2"/>
    <property type="match status" value="1"/>
</dbReference>
<evidence type="ECO:0000256" key="5">
    <source>
        <dbReference type="SAM" id="MobiDB-lite"/>
    </source>
</evidence>
<evidence type="ECO:0000256" key="1">
    <source>
        <dbReference type="ARBA" id="ARBA00008725"/>
    </source>
</evidence>
<dbReference type="Pfam" id="PF12849">
    <property type="entry name" value="PBP_like_2"/>
    <property type="match status" value="1"/>
</dbReference>
<comment type="function">
    <text evidence="4">Involved in the system for phosphate transport across the cytoplasmic membrane.</text>
</comment>
<comment type="similarity">
    <text evidence="1 4">Belongs to the PstS family.</text>
</comment>
<feature type="domain" description="PBP" evidence="6">
    <location>
        <begin position="26"/>
        <end position="274"/>
    </location>
</feature>
<reference evidence="7 8" key="1">
    <citation type="submission" date="2019-02" db="EMBL/GenBank/DDBJ databases">
        <title>Deep-cultivation of Planctomycetes and their phenomic and genomic characterization uncovers novel biology.</title>
        <authorList>
            <person name="Wiegand S."/>
            <person name="Jogler M."/>
            <person name="Boedeker C."/>
            <person name="Pinto D."/>
            <person name="Vollmers J."/>
            <person name="Rivas-Marin E."/>
            <person name="Kohn T."/>
            <person name="Peeters S.H."/>
            <person name="Heuer A."/>
            <person name="Rast P."/>
            <person name="Oberbeckmann S."/>
            <person name="Bunk B."/>
            <person name="Jeske O."/>
            <person name="Meyerdierks A."/>
            <person name="Storesund J.E."/>
            <person name="Kallscheuer N."/>
            <person name="Luecker S."/>
            <person name="Lage O.M."/>
            <person name="Pohl T."/>
            <person name="Merkel B.J."/>
            <person name="Hornburger P."/>
            <person name="Mueller R.-W."/>
            <person name="Bruemmer F."/>
            <person name="Labrenz M."/>
            <person name="Spormann A.M."/>
            <person name="Op Den Camp H."/>
            <person name="Overmann J."/>
            <person name="Amann R."/>
            <person name="Jetten M.S.M."/>
            <person name="Mascher T."/>
            <person name="Medema M.H."/>
            <person name="Devos D.P."/>
            <person name="Kaster A.-K."/>
            <person name="Ovreas L."/>
            <person name="Rohde M."/>
            <person name="Galperin M.Y."/>
            <person name="Jogler C."/>
        </authorList>
    </citation>
    <scope>NUCLEOTIDE SEQUENCE [LARGE SCALE GENOMIC DNA]</scope>
    <source>
        <strain evidence="7 8">Pla123a</strain>
    </source>
</reference>
<dbReference type="GO" id="GO:0042301">
    <property type="term" value="F:phosphate ion binding"/>
    <property type="evidence" value="ECO:0007669"/>
    <property type="project" value="UniProtKB-UniRule"/>
</dbReference>
<dbReference type="GO" id="GO:0006817">
    <property type="term" value="P:phosphate ion transport"/>
    <property type="evidence" value="ECO:0007669"/>
    <property type="project" value="UniProtKB-UniRule"/>
</dbReference>
<dbReference type="InterPro" id="IPR011862">
    <property type="entry name" value="Phos-bd"/>
</dbReference>
<keyword evidence="8" id="KW-1185">Reference proteome</keyword>
<evidence type="ECO:0000256" key="4">
    <source>
        <dbReference type="RuleBase" id="RU367119"/>
    </source>
</evidence>
<dbReference type="InterPro" id="IPR024370">
    <property type="entry name" value="PBP_domain"/>
</dbReference>
<organism evidence="7 8">
    <name type="scientific">Posidoniimonas polymericola</name>
    <dbReference type="NCBI Taxonomy" id="2528002"/>
    <lineage>
        <taxon>Bacteria</taxon>
        <taxon>Pseudomonadati</taxon>
        <taxon>Planctomycetota</taxon>
        <taxon>Planctomycetia</taxon>
        <taxon>Pirellulales</taxon>
        <taxon>Lacipirellulaceae</taxon>
        <taxon>Posidoniimonas</taxon>
    </lineage>
</organism>
<accession>A0A5C5YRP4</accession>
<evidence type="ECO:0000313" key="8">
    <source>
        <dbReference type="Proteomes" id="UP000318478"/>
    </source>
</evidence>
<dbReference type="PANTHER" id="PTHR30570">
    <property type="entry name" value="PERIPLASMIC PHOSPHATE BINDING COMPONENT OF PHOSPHATE ABC TRANSPORTER"/>
    <property type="match status" value="1"/>
</dbReference>